<evidence type="ECO:0000313" key="3">
    <source>
        <dbReference type="EMBL" id="RKP35363.1"/>
    </source>
</evidence>
<organism evidence="3 4">
    <name type="scientific">Dimargaris cristalligena</name>
    <dbReference type="NCBI Taxonomy" id="215637"/>
    <lineage>
        <taxon>Eukaryota</taxon>
        <taxon>Fungi</taxon>
        <taxon>Fungi incertae sedis</taxon>
        <taxon>Zoopagomycota</taxon>
        <taxon>Kickxellomycotina</taxon>
        <taxon>Dimargaritomycetes</taxon>
        <taxon>Dimargaritales</taxon>
        <taxon>Dimargaritaceae</taxon>
        <taxon>Dimargaris</taxon>
    </lineage>
</organism>
<feature type="signal peptide" evidence="2">
    <location>
        <begin position="1"/>
        <end position="23"/>
    </location>
</feature>
<dbReference type="EMBL" id="ML002889">
    <property type="protein sequence ID" value="RKP35363.1"/>
    <property type="molecule type" value="Genomic_DNA"/>
</dbReference>
<sequence>MYYIGTFAATVLLALVATPISLAQPMTGHVGQTSLPVPTSHIYRRQPSPAFSFPPPSSRMPGAWVDKKKETPKAGGTNVSSPKSLKPTVVNKQKTSSSTVFSTAKNVMPKVNDYEKKIIKK</sequence>
<feature type="chain" id="PRO_5020360454" evidence="2">
    <location>
        <begin position="24"/>
        <end position="121"/>
    </location>
</feature>
<feature type="region of interest" description="Disordered" evidence="1">
    <location>
        <begin position="46"/>
        <end position="97"/>
    </location>
</feature>
<dbReference type="Proteomes" id="UP000268162">
    <property type="component" value="Unassembled WGS sequence"/>
</dbReference>
<evidence type="ECO:0000256" key="1">
    <source>
        <dbReference type="SAM" id="MobiDB-lite"/>
    </source>
</evidence>
<reference evidence="4" key="1">
    <citation type="journal article" date="2018" name="Nat. Microbiol.">
        <title>Leveraging single-cell genomics to expand the fungal tree of life.</title>
        <authorList>
            <person name="Ahrendt S.R."/>
            <person name="Quandt C.A."/>
            <person name="Ciobanu D."/>
            <person name="Clum A."/>
            <person name="Salamov A."/>
            <person name="Andreopoulos B."/>
            <person name="Cheng J.F."/>
            <person name="Woyke T."/>
            <person name="Pelin A."/>
            <person name="Henrissat B."/>
            <person name="Reynolds N.K."/>
            <person name="Benny G.L."/>
            <person name="Smith M.E."/>
            <person name="James T.Y."/>
            <person name="Grigoriev I.V."/>
        </authorList>
    </citation>
    <scope>NUCLEOTIDE SEQUENCE [LARGE SCALE GENOMIC DNA]</scope>
    <source>
        <strain evidence="4">RSA 468</strain>
    </source>
</reference>
<protein>
    <submittedName>
        <fullName evidence="3">Uncharacterized protein</fullName>
    </submittedName>
</protein>
<evidence type="ECO:0000313" key="4">
    <source>
        <dbReference type="Proteomes" id="UP000268162"/>
    </source>
</evidence>
<dbReference type="AlphaFoldDB" id="A0A4P9ZPT3"/>
<name>A0A4P9ZPT3_9FUNG</name>
<proteinExistence type="predicted"/>
<evidence type="ECO:0000256" key="2">
    <source>
        <dbReference type="SAM" id="SignalP"/>
    </source>
</evidence>
<gene>
    <name evidence="3" type="ORF">BJ085DRAFT_31691</name>
</gene>
<keyword evidence="4" id="KW-1185">Reference proteome</keyword>
<keyword evidence="2" id="KW-0732">Signal</keyword>
<accession>A0A4P9ZPT3</accession>